<dbReference type="Pfam" id="PF17136">
    <property type="entry name" value="ribosomal_L24"/>
    <property type="match status" value="1"/>
</dbReference>
<dbReference type="AlphaFoldDB" id="A0A2I1MB78"/>
<reference evidence="8 10" key="1">
    <citation type="submission" date="2017-12" db="EMBL/GenBank/DDBJ databases">
        <title>Phylogenetic diversity of female urinary microbiome.</title>
        <authorList>
            <person name="Thomas-White K."/>
            <person name="Wolfe A.J."/>
        </authorList>
    </citation>
    <scope>NUCLEOTIDE SEQUENCE [LARGE SCALE GENOMIC DNA]</scope>
    <source>
        <strain evidence="8 10">UMB0119</strain>
    </source>
</reference>
<dbReference type="OrthoDB" id="9807419at2"/>
<feature type="domain" description="KOW" evidence="7">
    <location>
        <begin position="2"/>
        <end position="29"/>
    </location>
</feature>
<dbReference type="NCBIfam" id="TIGR01079">
    <property type="entry name" value="rplX_bact"/>
    <property type="match status" value="1"/>
</dbReference>
<sequence length="102" mass="11482">MHVKKGDKVQIISGQDKGHVGEVLKAYPKENKVVVEGANVRVKHQRATQMGEESGRIEKECPIDASKVLLYSEELKKGVRTSKVLEDGRKIRVSHKTNEKFD</sequence>
<accession>A0A2I1MB78</accession>
<dbReference type="InterPro" id="IPR057264">
    <property type="entry name" value="Ribosomal_uL24_C"/>
</dbReference>
<evidence type="ECO:0000256" key="5">
    <source>
        <dbReference type="HAMAP-Rule" id="MF_01326"/>
    </source>
</evidence>
<dbReference type="SMART" id="SM00739">
    <property type="entry name" value="KOW"/>
    <property type="match status" value="1"/>
</dbReference>
<dbReference type="SUPFAM" id="SSF50104">
    <property type="entry name" value="Translation proteins SH3-like domain"/>
    <property type="match status" value="1"/>
</dbReference>
<evidence type="ECO:0000256" key="6">
    <source>
        <dbReference type="RuleBase" id="RU003477"/>
    </source>
</evidence>
<dbReference type="PROSITE" id="PS01108">
    <property type="entry name" value="RIBOSOMAL_L24"/>
    <property type="match status" value="1"/>
</dbReference>
<dbReference type="EMBL" id="UFTA01000002">
    <property type="protein sequence ID" value="SUU93049.1"/>
    <property type="molecule type" value="Genomic_DNA"/>
</dbReference>
<dbReference type="InterPro" id="IPR008991">
    <property type="entry name" value="Translation_prot_SH3-like_sf"/>
</dbReference>
<dbReference type="EMBL" id="PKGS01000001">
    <property type="protein sequence ID" value="PKZ17380.1"/>
    <property type="molecule type" value="Genomic_DNA"/>
</dbReference>
<dbReference type="Proteomes" id="UP000255124">
    <property type="component" value="Unassembled WGS sequence"/>
</dbReference>
<evidence type="ECO:0000256" key="1">
    <source>
        <dbReference type="ARBA" id="ARBA00010618"/>
    </source>
</evidence>
<dbReference type="GO" id="GO:0005840">
    <property type="term" value="C:ribosome"/>
    <property type="evidence" value="ECO:0007669"/>
    <property type="project" value="UniProtKB-KW"/>
</dbReference>
<gene>
    <name evidence="5 9" type="primary">rplX</name>
    <name evidence="8" type="ORF">CYJ34_01350</name>
    <name evidence="9" type="ORF">NCTC9810_01399</name>
</gene>
<comment type="similarity">
    <text evidence="1 5 6">Belongs to the universal ribosomal protein uL24 family.</text>
</comment>
<dbReference type="GO" id="GO:1990904">
    <property type="term" value="C:ribonucleoprotein complex"/>
    <property type="evidence" value="ECO:0007669"/>
    <property type="project" value="UniProtKB-KW"/>
</dbReference>
<dbReference type="Proteomes" id="UP000234335">
    <property type="component" value="Unassembled WGS sequence"/>
</dbReference>
<evidence type="ECO:0000313" key="9">
    <source>
        <dbReference type="EMBL" id="SUU93049.1"/>
    </source>
</evidence>
<dbReference type="GO" id="GO:0006412">
    <property type="term" value="P:translation"/>
    <property type="evidence" value="ECO:0007669"/>
    <property type="project" value="UniProtKB-UniRule"/>
</dbReference>
<proteinExistence type="inferred from homology"/>
<dbReference type="InterPro" id="IPR003256">
    <property type="entry name" value="Ribosomal_uL24"/>
</dbReference>
<dbReference type="CDD" id="cd06089">
    <property type="entry name" value="KOW_RPL26"/>
    <property type="match status" value="1"/>
</dbReference>
<dbReference type="HAMAP" id="MF_01326_B">
    <property type="entry name" value="Ribosomal_uL24_B"/>
    <property type="match status" value="1"/>
</dbReference>
<comment type="function">
    <text evidence="5">One of two assembly initiator proteins, it binds directly to the 5'-end of the 23S rRNA, where it nucleates assembly of the 50S subunit.</text>
</comment>
<dbReference type="InterPro" id="IPR005824">
    <property type="entry name" value="KOW"/>
</dbReference>
<dbReference type="GO" id="GO:0019843">
    <property type="term" value="F:rRNA binding"/>
    <property type="evidence" value="ECO:0007669"/>
    <property type="project" value="UniProtKB-UniRule"/>
</dbReference>
<dbReference type="Gene3D" id="2.30.30.30">
    <property type="match status" value="1"/>
</dbReference>
<protein>
    <recommendedName>
        <fullName evidence="4 5">Large ribosomal subunit protein uL24</fullName>
    </recommendedName>
</protein>
<evidence type="ECO:0000256" key="2">
    <source>
        <dbReference type="ARBA" id="ARBA00022980"/>
    </source>
</evidence>
<keyword evidence="5" id="KW-0694">RNA-binding</keyword>
<dbReference type="InterPro" id="IPR041988">
    <property type="entry name" value="Ribosomal_uL24_KOW"/>
</dbReference>
<dbReference type="InterPro" id="IPR005825">
    <property type="entry name" value="Ribosomal_uL24_CS"/>
</dbReference>
<dbReference type="RefSeq" id="WP_101539541.1">
    <property type="nucleotide sequence ID" value="NZ_CALTZC010000024.1"/>
</dbReference>
<comment type="function">
    <text evidence="5">One of the proteins that surrounds the polypeptide exit tunnel on the outside of the subunit.</text>
</comment>
<keyword evidence="3 5" id="KW-0687">Ribonucleoprotein</keyword>
<evidence type="ECO:0000313" key="8">
    <source>
        <dbReference type="EMBL" id="PKZ17380.1"/>
    </source>
</evidence>
<evidence type="ECO:0000256" key="4">
    <source>
        <dbReference type="ARBA" id="ARBA00035206"/>
    </source>
</evidence>
<comment type="subunit">
    <text evidence="5">Part of the 50S ribosomal subunit.</text>
</comment>
<organism evidence="8 10">
    <name type="scientific">Anaerococcus octavius</name>
    <dbReference type="NCBI Taxonomy" id="54007"/>
    <lineage>
        <taxon>Bacteria</taxon>
        <taxon>Bacillati</taxon>
        <taxon>Bacillota</taxon>
        <taxon>Tissierellia</taxon>
        <taxon>Tissierellales</taxon>
        <taxon>Peptoniphilaceae</taxon>
        <taxon>Anaerococcus</taxon>
    </lineage>
</organism>
<keyword evidence="5" id="KW-0699">rRNA-binding</keyword>
<dbReference type="PANTHER" id="PTHR12903">
    <property type="entry name" value="MITOCHONDRIAL RIBOSOMAL PROTEIN L24"/>
    <property type="match status" value="1"/>
</dbReference>
<keyword evidence="2 5" id="KW-0689">Ribosomal protein</keyword>
<dbReference type="InterPro" id="IPR014722">
    <property type="entry name" value="Rib_uL2_dom2"/>
</dbReference>
<evidence type="ECO:0000313" key="11">
    <source>
        <dbReference type="Proteomes" id="UP000255124"/>
    </source>
</evidence>
<evidence type="ECO:0000256" key="3">
    <source>
        <dbReference type="ARBA" id="ARBA00023274"/>
    </source>
</evidence>
<dbReference type="Pfam" id="PF00467">
    <property type="entry name" value="KOW"/>
    <property type="match status" value="1"/>
</dbReference>
<dbReference type="GO" id="GO:0003735">
    <property type="term" value="F:structural constituent of ribosome"/>
    <property type="evidence" value="ECO:0007669"/>
    <property type="project" value="InterPro"/>
</dbReference>
<evidence type="ECO:0000313" key="10">
    <source>
        <dbReference type="Proteomes" id="UP000234335"/>
    </source>
</evidence>
<name>A0A2I1MB78_9FIRM</name>
<keyword evidence="10" id="KW-1185">Reference proteome</keyword>
<reference evidence="9 11" key="2">
    <citation type="submission" date="2018-06" db="EMBL/GenBank/DDBJ databases">
        <authorList>
            <consortium name="Pathogen Informatics"/>
            <person name="Doyle S."/>
        </authorList>
    </citation>
    <scope>NUCLEOTIDE SEQUENCE [LARGE SCALE GENOMIC DNA]</scope>
    <source>
        <strain evidence="9 11">NCTC9810</strain>
    </source>
</reference>
<evidence type="ECO:0000259" key="7">
    <source>
        <dbReference type="SMART" id="SM00739"/>
    </source>
</evidence>